<proteinExistence type="predicted"/>
<name>A0A484LG20_9ASTE</name>
<dbReference type="AlphaFoldDB" id="A0A484LG20"/>
<organism evidence="1 2">
    <name type="scientific">Cuscuta campestris</name>
    <dbReference type="NCBI Taxonomy" id="132261"/>
    <lineage>
        <taxon>Eukaryota</taxon>
        <taxon>Viridiplantae</taxon>
        <taxon>Streptophyta</taxon>
        <taxon>Embryophyta</taxon>
        <taxon>Tracheophyta</taxon>
        <taxon>Spermatophyta</taxon>
        <taxon>Magnoliopsida</taxon>
        <taxon>eudicotyledons</taxon>
        <taxon>Gunneridae</taxon>
        <taxon>Pentapetalae</taxon>
        <taxon>asterids</taxon>
        <taxon>lamiids</taxon>
        <taxon>Solanales</taxon>
        <taxon>Convolvulaceae</taxon>
        <taxon>Cuscuteae</taxon>
        <taxon>Cuscuta</taxon>
        <taxon>Cuscuta subgen. Grammica</taxon>
        <taxon>Cuscuta sect. Cleistogrammica</taxon>
    </lineage>
</organism>
<protein>
    <submittedName>
        <fullName evidence="1">Uncharacterized protein</fullName>
    </submittedName>
</protein>
<dbReference type="EMBL" id="OOIL02001451">
    <property type="protein sequence ID" value="VFQ75301.1"/>
    <property type="molecule type" value="Genomic_DNA"/>
</dbReference>
<accession>A0A484LG20</accession>
<dbReference type="Proteomes" id="UP000595140">
    <property type="component" value="Unassembled WGS sequence"/>
</dbReference>
<reference evidence="1" key="1">
    <citation type="submission" date="2018-04" db="EMBL/GenBank/DDBJ databases">
        <authorList>
            <person name="Vogel A."/>
        </authorList>
    </citation>
    <scope>NUCLEOTIDE SEQUENCE [LARGE SCALE GENOMIC DNA]</scope>
</reference>
<evidence type="ECO:0000313" key="1">
    <source>
        <dbReference type="EMBL" id="VFQ75301.1"/>
    </source>
</evidence>
<gene>
    <name evidence="1" type="ORF">CCAM_LOCUS17077</name>
</gene>
<sequence length="81" mass="8962">MKPTTYRENETQVCCEKLVGRERMEPIVPDFRQTSASEPPLQFPNSRRQCLCATVAIPDGSPSVVAPPAVSRTSQFPNLIS</sequence>
<evidence type="ECO:0000313" key="2">
    <source>
        <dbReference type="Proteomes" id="UP000595140"/>
    </source>
</evidence>
<keyword evidence="2" id="KW-1185">Reference proteome</keyword>